<dbReference type="Proteomes" id="UP000217676">
    <property type="component" value="Chromosome"/>
</dbReference>
<gene>
    <name evidence="1" type="ORF">SLA_6661</name>
</gene>
<dbReference type="RefSeq" id="WP_359873251.1">
    <property type="nucleotide sequence ID" value="NZ_JBEYHT010000004.1"/>
</dbReference>
<organism evidence="1 2">
    <name type="scientific">Streptomyces laurentii</name>
    <dbReference type="NCBI Taxonomy" id="39478"/>
    <lineage>
        <taxon>Bacteria</taxon>
        <taxon>Bacillati</taxon>
        <taxon>Actinomycetota</taxon>
        <taxon>Actinomycetes</taxon>
        <taxon>Kitasatosporales</taxon>
        <taxon>Streptomycetaceae</taxon>
        <taxon>Streptomyces</taxon>
    </lineage>
</organism>
<proteinExistence type="predicted"/>
<dbReference type="AlphaFoldDB" id="A0A160P6M7"/>
<evidence type="ECO:0000313" key="1">
    <source>
        <dbReference type="EMBL" id="BAU87527.1"/>
    </source>
</evidence>
<keyword evidence="2" id="KW-1185">Reference proteome</keyword>
<evidence type="ECO:0000313" key="2">
    <source>
        <dbReference type="Proteomes" id="UP000217676"/>
    </source>
</evidence>
<name>A0A160P6M7_STRLU</name>
<protein>
    <submittedName>
        <fullName evidence="1">Uncharacterized protein</fullName>
    </submittedName>
</protein>
<accession>A0A160P6M7</accession>
<reference evidence="1 2" key="1">
    <citation type="journal article" date="2016" name="Genome Announc.">
        <title>Complete Genome Sequence of Thiostrepton-Producing Streptomyces laurentii ATCC 31255.</title>
        <authorList>
            <person name="Doi K."/>
            <person name="Fujino Y."/>
            <person name="Nagayoshi Y."/>
            <person name="Ohshima T."/>
            <person name="Ogata S."/>
        </authorList>
    </citation>
    <scope>NUCLEOTIDE SEQUENCE [LARGE SCALE GENOMIC DNA]</scope>
    <source>
        <strain evidence="1 2">ATCC 31255</strain>
    </source>
</reference>
<sequence>MSTHAKRPHPRSAHPLRFEILLVPEHVEDRGGASVENSAVRTAVVEATGHTGESGYPIYEGHGLVADIDPGTRTVEALLVDGRELDYGLTALVRELEPGRAGRPGR</sequence>
<dbReference type="KEGG" id="slau:SLA_6661"/>
<dbReference type="EMBL" id="AP017424">
    <property type="protein sequence ID" value="BAU87527.1"/>
    <property type="molecule type" value="Genomic_DNA"/>
</dbReference>